<dbReference type="Proteomes" id="UP001367508">
    <property type="component" value="Unassembled WGS sequence"/>
</dbReference>
<evidence type="ECO:0000256" key="1">
    <source>
        <dbReference type="SAM" id="MobiDB-lite"/>
    </source>
</evidence>
<gene>
    <name evidence="2" type="ORF">VNO77_34319</name>
</gene>
<evidence type="ECO:0000313" key="2">
    <source>
        <dbReference type="EMBL" id="KAK7315747.1"/>
    </source>
</evidence>
<dbReference type="AlphaFoldDB" id="A0AAN9KE41"/>
<proteinExistence type="predicted"/>
<feature type="compositionally biased region" description="Basic residues" evidence="1">
    <location>
        <begin position="19"/>
        <end position="28"/>
    </location>
</feature>
<feature type="region of interest" description="Disordered" evidence="1">
    <location>
        <begin position="1"/>
        <end position="28"/>
    </location>
</feature>
<accession>A0AAN9KE41</accession>
<comment type="caution">
    <text evidence="2">The sequence shown here is derived from an EMBL/GenBank/DDBJ whole genome shotgun (WGS) entry which is preliminary data.</text>
</comment>
<sequence>MEGRDSGVEVFGFNSSPRRSSHGGKKEKKLSLLHESIVFKTYVNPELLLPLDFQFEELDHVSSSATQTGTQLCQDCGFGLSDAWCNSISSSLFSFASHQPG</sequence>
<evidence type="ECO:0000313" key="3">
    <source>
        <dbReference type="Proteomes" id="UP001367508"/>
    </source>
</evidence>
<name>A0AAN9KE41_CANGL</name>
<protein>
    <submittedName>
        <fullName evidence="2">Uncharacterized protein</fullName>
    </submittedName>
</protein>
<organism evidence="2 3">
    <name type="scientific">Canavalia gladiata</name>
    <name type="common">Sword bean</name>
    <name type="synonym">Dolichos gladiatus</name>
    <dbReference type="NCBI Taxonomy" id="3824"/>
    <lineage>
        <taxon>Eukaryota</taxon>
        <taxon>Viridiplantae</taxon>
        <taxon>Streptophyta</taxon>
        <taxon>Embryophyta</taxon>
        <taxon>Tracheophyta</taxon>
        <taxon>Spermatophyta</taxon>
        <taxon>Magnoliopsida</taxon>
        <taxon>eudicotyledons</taxon>
        <taxon>Gunneridae</taxon>
        <taxon>Pentapetalae</taxon>
        <taxon>rosids</taxon>
        <taxon>fabids</taxon>
        <taxon>Fabales</taxon>
        <taxon>Fabaceae</taxon>
        <taxon>Papilionoideae</taxon>
        <taxon>50 kb inversion clade</taxon>
        <taxon>NPAAA clade</taxon>
        <taxon>indigoferoid/millettioid clade</taxon>
        <taxon>Phaseoleae</taxon>
        <taxon>Canavalia</taxon>
    </lineage>
</organism>
<reference evidence="2 3" key="1">
    <citation type="submission" date="2024-01" db="EMBL/GenBank/DDBJ databases">
        <title>The genomes of 5 underutilized Papilionoideae crops provide insights into root nodulation and disease resistanc.</title>
        <authorList>
            <person name="Jiang F."/>
        </authorList>
    </citation>
    <scope>NUCLEOTIDE SEQUENCE [LARGE SCALE GENOMIC DNA]</scope>
    <source>
        <strain evidence="2">LVBAO_FW01</strain>
        <tissue evidence="2">Leaves</tissue>
    </source>
</reference>
<dbReference type="EMBL" id="JAYMYQ010000008">
    <property type="protein sequence ID" value="KAK7315747.1"/>
    <property type="molecule type" value="Genomic_DNA"/>
</dbReference>
<keyword evidence="3" id="KW-1185">Reference proteome</keyword>